<feature type="chain" id="PRO_5045459127" description="Secreted protein" evidence="2">
    <location>
        <begin position="29"/>
        <end position="253"/>
    </location>
</feature>
<evidence type="ECO:0000256" key="2">
    <source>
        <dbReference type="SAM" id="SignalP"/>
    </source>
</evidence>
<reference evidence="3 4" key="1">
    <citation type="submission" date="2024-10" db="EMBL/GenBank/DDBJ databases">
        <title>The Natural Products Discovery Center: Release of the First 8490 Sequenced Strains for Exploring Actinobacteria Biosynthetic Diversity.</title>
        <authorList>
            <person name="Kalkreuter E."/>
            <person name="Kautsar S.A."/>
            <person name="Yang D."/>
            <person name="Bader C.D."/>
            <person name="Teijaro C.N."/>
            <person name="Fluegel L."/>
            <person name="Davis C.M."/>
            <person name="Simpson J.R."/>
            <person name="Lauterbach L."/>
            <person name="Steele A.D."/>
            <person name="Gui C."/>
            <person name="Meng S."/>
            <person name="Li G."/>
            <person name="Viehrig K."/>
            <person name="Ye F."/>
            <person name="Su P."/>
            <person name="Kiefer A.F."/>
            <person name="Nichols A."/>
            <person name="Cepeda A.J."/>
            <person name="Yan W."/>
            <person name="Fan B."/>
            <person name="Jiang Y."/>
            <person name="Adhikari A."/>
            <person name="Zheng C.-J."/>
            <person name="Schuster L."/>
            <person name="Cowan T.M."/>
            <person name="Smanski M.J."/>
            <person name="Chevrette M.G."/>
            <person name="De Carvalho L.P.S."/>
            <person name="Shen B."/>
        </authorList>
    </citation>
    <scope>NUCLEOTIDE SEQUENCE [LARGE SCALE GENOMIC DNA]</scope>
    <source>
        <strain evidence="3 4">NPDC006488</strain>
    </source>
</reference>
<dbReference type="RefSeq" id="WP_388102376.1">
    <property type="nucleotide sequence ID" value="NZ_JBIAHM010000001.1"/>
</dbReference>
<proteinExistence type="predicted"/>
<evidence type="ECO:0008006" key="5">
    <source>
        <dbReference type="Google" id="ProtNLM"/>
    </source>
</evidence>
<dbReference type="Proteomes" id="UP001601303">
    <property type="component" value="Unassembled WGS sequence"/>
</dbReference>
<accession>A0ABW6LXI2</accession>
<evidence type="ECO:0000256" key="1">
    <source>
        <dbReference type="SAM" id="MobiDB-lite"/>
    </source>
</evidence>
<gene>
    <name evidence="3" type="ORF">ACFYNQ_03555</name>
</gene>
<feature type="signal peptide" evidence="2">
    <location>
        <begin position="1"/>
        <end position="28"/>
    </location>
</feature>
<evidence type="ECO:0000313" key="4">
    <source>
        <dbReference type="Proteomes" id="UP001601303"/>
    </source>
</evidence>
<organism evidence="3 4">
    <name type="scientific">Streptomyces hokutonensis</name>
    <dbReference type="NCBI Taxonomy" id="1306990"/>
    <lineage>
        <taxon>Bacteria</taxon>
        <taxon>Bacillati</taxon>
        <taxon>Actinomycetota</taxon>
        <taxon>Actinomycetes</taxon>
        <taxon>Kitasatosporales</taxon>
        <taxon>Streptomycetaceae</taxon>
        <taxon>Streptomyces</taxon>
    </lineage>
</organism>
<feature type="region of interest" description="Disordered" evidence="1">
    <location>
        <begin position="72"/>
        <end position="91"/>
    </location>
</feature>
<keyword evidence="2" id="KW-0732">Signal</keyword>
<feature type="compositionally biased region" description="Low complexity" evidence="1">
    <location>
        <begin position="73"/>
        <end position="87"/>
    </location>
</feature>
<protein>
    <recommendedName>
        <fullName evidence="5">Secreted protein</fullName>
    </recommendedName>
</protein>
<keyword evidence="4" id="KW-1185">Reference proteome</keyword>
<comment type="caution">
    <text evidence="3">The sequence shown here is derived from an EMBL/GenBank/DDBJ whole genome shotgun (WGS) entry which is preliminary data.</text>
</comment>
<name>A0ABW6LXI2_9ACTN</name>
<evidence type="ECO:0000313" key="3">
    <source>
        <dbReference type="EMBL" id="MFE9597637.1"/>
    </source>
</evidence>
<sequence length="253" mass="26802">MRLKGQVRTWLAAAATAAALFVSPTPTASANANPNAQAPQAGRYLNLHQCVYMPASGVDYFTTVVPSRDGRFTTGTNTSDTANTSSSCGAGDGNFEPSHPWAGVQSLDLSAGRYLNLHQCVYYSDAQHDHITTVANVGAPEFAAHSNVSDTPDTTPNCGPGQGQYHLVPLLSDVKVLDLTAGRYVNLQQCVYYYGQSPFNDHFTTVVPTTRDGRFTTGTKVSNTADTTPTCGTGDGNFTLIPLLSGTKALSRT</sequence>
<dbReference type="EMBL" id="JBIAHM010000001">
    <property type="protein sequence ID" value="MFE9597637.1"/>
    <property type="molecule type" value="Genomic_DNA"/>
</dbReference>